<dbReference type="EMBL" id="JBFAIH010000002">
    <property type="protein sequence ID" value="MEV0362014.1"/>
    <property type="molecule type" value="Genomic_DNA"/>
</dbReference>
<feature type="region of interest" description="Disordered" evidence="1">
    <location>
        <begin position="1"/>
        <end position="31"/>
    </location>
</feature>
<proteinExistence type="predicted"/>
<gene>
    <name evidence="2" type="ORF">AB0H72_04850</name>
</gene>
<sequence length="191" mass="18918">MGDDGEADRAAPATEDATVEDATGIGAGRAAAGIPVRVTGSAGDAGSPVAAAVPGGAGRTTAEVAARLRAHGVEAGARTAAEAPACPPEPSRFPTGTAWSGDTVTAEEATTARPGAEIASAEAMAAFSSPVTREASVISVSSVVTKARSPSVSTFGVSFNDIPACRHRSRAGLWVSSAGIHDMTHTDMHPV</sequence>
<dbReference type="Proteomes" id="UP001551658">
    <property type="component" value="Unassembled WGS sequence"/>
</dbReference>
<reference evidence="2 3" key="1">
    <citation type="submission" date="2024-06" db="EMBL/GenBank/DDBJ databases">
        <title>The Natural Products Discovery Center: Release of the First 8490 Sequenced Strains for Exploring Actinobacteria Biosynthetic Diversity.</title>
        <authorList>
            <person name="Kalkreuter E."/>
            <person name="Kautsar S.A."/>
            <person name="Yang D."/>
            <person name="Bader C.D."/>
            <person name="Teijaro C.N."/>
            <person name="Fluegel L."/>
            <person name="Davis C.M."/>
            <person name="Simpson J.R."/>
            <person name="Lauterbach L."/>
            <person name="Steele A.D."/>
            <person name="Gui C."/>
            <person name="Meng S."/>
            <person name="Li G."/>
            <person name="Viehrig K."/>
            <person name="Ye F."/>
            <person name="Su P."/>
            <person name="Kiefer A.F."/>
            <person name="Nichols A."/>
            <person name="Cepeda A.J."/>
            <person name="Yan W."/>
            <person name="Fan B."/>
            <person name="Jiang Y."/>
            <person name="Adhikari A."/>
            <person name="Zheng C.-J."/>
            <person name="Schuster L."/>
            <person name="Cowan T.M."/>
            <person name="Smanski M.J."/>
            <person name="Chevrette M.G."/>
            <person name="De Carvalho L.P.S."/>
            <person name="Shen B."/>
        </authorList>
    </citation>
    <scope>NUCLEOTIDE SEQUENCE [LARGE SCALE GENOMIC DNA]</scope>
    <source>
        <strain evidence="2 3">NPDC050671</strain>
    </source>
</reference>
<organism evidence="2 3">
    <name type="scientific">Nocardia fusca</name>
    <dbReference type="NCBI Taxonomy" id="941183"/>
    <lineage>
        <taxon>Bacteria</taxon>
        <taxon>Bacillati</taxon>
        <taxon>Actinomycetota</taxon>
        <taxon>Actinomycetes</taxon>
        <taxon>Mycobacteriales</taxon>
        <taxon>Nocardiaceae</taxon>
        <taxon>Nocardia</taxon>
    </lineage>
</organism>
<comment type="caution">
    <text evidence="2">The sequence shown here is derived from an EMBL/GenBank/DDBJ whole genome shotgun (WGS) entry which is preliminary data.</text>
</comment>
<dbReference type="RefSeq" id="WP_357973796.1">
    <property type="nucleotide sequence ID" value="NZ_JBFAIH010000002.1"/>
</dbReference>
<accession>A0ABV3F2S3</accession>
<feature type="region of interest" description="Disordered" evidence="1">
    <location>
        <begin position="78"/>
        <end position="99"/>
    </location>
</feature>
<protein>
    <submittedName>
        <fullName evidence="2">Uncharacterized protein</fullName>
    </submittedName>
</protein>
<keyword evidence="3" id="KW-1185">Reference proteome</keyword>
<evidence type="ECO:0000313" key="2">
    <source>
        <dbReference type="EMBL" id="MEV0362014.1"/>
    </source>
</evidence>
<evidence type="ECO:0000313" key="3">
    <source>
        <dbReference type="Proteomes" id="UP001551658"/>
    </source>
</evidence>
<evidence type="ECO:0000256" key="1">
    <source>
        <dbReference type="SAM" id="MobiDB-lite"/>
    </source>
</evidence>
<name>A0ABV3F2S3_9NOCA</name>